<evidence type="ECO:0000313" key="2">
    <source>
        <dbReference type="EMBL" id="GAA1570997.1"/>
    </source>
</evidence>
<gene>
    <name evidence="2" type="ORF">GCM10009804_29270</name>
</gene>
<feature type="compositionally biased region" description="Basic and acidic residues" evidence="1">
    <location>
        <begin position="276"/>
        <end position="288"/>
    </location>
</feature>
<evidence type="ECO:0000256" key="1">
    <source>
        <dbReference type="SAM" id="MobiDB-lite"/>
    </source>
</evidence>
<reference evidence="3" key="1">
    <citation type="journal article" date="2019" name="Int. J. Syst. Evol. Microbiol.">
        <title>The Global Catalogue of Microorganisms (GCM) 10K type strain sequencing project: providing services to taxonomists for standard genome sequencing and annotation.</title>
        <authorList>
            <consortium name="The Broad Institute Genomics Platform"/>
            <consortium name="The Broad Institute Genome Sequencing Center for Infectious Disease"/>
            <person name="Wu L."/>
            <person name="Ma J."/>
        </authorList>
    </citation>
    <scope>NUCLEOTIDE SEQUENCE [LARGE SCALE GENOMIC DNA]</scope>
    <source>
        <strain evidence="3">JCM 15572</strain>
    </source>
</reference>
<evidence type="ECO:0000313" key="3">
    <source>
        <dbReference type="Proteomes" id="UP001501705"/>
    </source>
</evidence>
<dbReference type="Proteomes" id="UP001501705">
    <property type="component" value="Unassembled WGS sequence"/>
</dbReference>
<feature type="region of interest" description="Disordered" evidence="1">
    <location>
        <begin position="267"/>
        <end position="288"/>
    </location>
</feature>
<comment type="caution">
    <text evidence="2">The sequence shown here is derived from an EMBL/GenBank/DDBJ whole genome shotgun (WGS) entry which is preliminary data.</text>
</comment>
<protein>
    <recommendedName>
        <fullName evidence="4">EthD domain-containing protein</fullName>
    </recommendedName>
</protein>
<dbReference type="EMBL" id="BAAAPH010000008">
    <property type="protein sequence ID" value="GAA1570997.1"/>
    <property type="molecule type" value="Genomic_DNA"/>
</dbReference>
<proteinExistence type="predicted"/>
<accession>A0ABP4NZM2</accession>
<dbReference type="RefSeq" id="WP_344234026.1">
    <property type="nucleotide sequence ID" value="NZ_BAAAPH010000008.1"/>
</dbReference>
<evidence type="ECO:0008006" key="4">
    <source>
        <dbReference type="Google" id="ProtNLM"/>
    </source>
</evidence>
<organism evidence="2 3">
    <name type="scientific">Kribbella hippodromi</name>
    <dbReference type="NCBI Taxonomy" id="434347"/>
    <lineage>
        <taxon>Bacteria</taxon>
        <taxon>Bacillati</taxon>
        <taxon>Actinomycetota</taxon>
        <taxon>Actinomycetes</taxon>
        <taxon>Propionibacteriales</taxon>
        <taxon>Kribbellaceae</taxon>
        <taxon>Kribbella</taxon>
    </lineage>
</organism>
<keyword evidence="3" id="KW-1185">Reference proteome</keyword>
<sequence>MVTICIAFKLPPQYDQEAREISKHVARQSPSQFVLGERFARADGEIPVAHSTVLQVEIDPDDVPAMWDAVQRKVSSHSSLRIENAVYQHNPYGAVEAHWEASPEWKALQQDVVDAARPFCRMAGKDPSGVSNEEILSFWQQDPDKRDRIEKFTQDHFAETGPWYSPHATFTWLDSEFEAHPDGLHDSDGEITKEGFPDLEPLQAEHPAEAFNGAELGELCCFRRGDLGTCLDELAAPITLTSRQEAQAVRAATVGLTPAGAVADKLRTEANSAHRSAIDADRGRSGGR</sequence>
<name>A0ABP4NZM2_9ACTN</name>